<accession>A0ABN7S8Y6</accession>
<sequence>MPGAAENRRTPPRSSPAHSWGSGSSHPSSSESEGRPRFFGPRRGGAQYNNGSNSWGNNQTPSRPSGQHFRRNRINSSSDTDSVERFAGARFSSPPSPNAVPLPPLEWLNVANNKEHQESPPTSPFSDELSSATLILKDILSFKA</sequence>
<feature type="compositionally biased region" description="Low complexity" evidence="1">
    <location>
        <begin position="15"/>
        <end position="45"/>
    </location>
</feature>
<organism evidence="2 3">
    <name type="scientific">Oikopleura dioica</name>
    <name type="common">Tunicate</name>
    <dbReference type="NCBI Taxonomy" id="34765"/>
    <lineage>
        <taxon>Eukaryota</taxon>
        <taxon>Metazoa</taxon>
        <taxon>Chordata</taxon>
        <taxon>Tunicata</taxon>
        <taxon>Appendicularia</taxon>
        <taxon>Copelata</taxon>
        <taxon>Oikopleuridae</taxon>
        <taxon>Oikopleura</taxon>
    </lineage>
</organism>
<reference evidence="2 3" key="1">
    <citation type="submission" date="2021-04" db="EMBL/GenBank/DDBJ databases">
        <authorList>
            <person name="Bliznina A."/>
        </authorList>
    </citation>
    <scope>NUCLEOTIDE SEQUENCE [LARGE SCALE GENOMIC DNA]</scope>
</reference>
<evidence type="ECO:0000313" key="3">
    <source>
        <dbReference type="Proteomes" id="UP001158576"/>
    </source>
</evidence>
<feature type="compositionally biased region" description="Polar residues" evidence="1">
    <location>
        <begin position="47"/>
        <end position="65"/>
    </location>
</feature>
<feature type="region of interest" description="Disordered" evidence="1">
    <location>
        <begin position="1"/>
        <end position="104"/>
    </location>
</feature>
<evidence type="ECO:0000256" key="1">
    <source>
        <dbReference type="SAM" id="MobiDB-lite"/>
    </source>
</evidence>
<name>A0ABN7S8Y6_OIKDI</name>
<feature type="compositionally biased region" description="Pro residues" evidence="1">
    <location>
        <begin position="94"/>
        <end position="104"/>
    </location>
</feature>
<protein>
    <submittedName>
        <fullName evidence="2">Oidioi.mRNA.OKI2018_I69.XSR.g14154.t1.cds</fullName>
    </submittedName>
</protein>
<proteinExistence type="predicted"/>
<keyword evidence="3" id="KW-1185">Reference proteome</keyword>
<evidence type="ECO:0000313" key="2">
    <source>
        <dbReference type="EMBL" id="CAG5095363.1"/>
    </source>
</evidence>
<dbReference type="EMBL" id="OU015569">
    <property type="protein sequence ID" value="CAG5095363.1"/>
    <property type="molecule type" value="Genomic_DNA"/>
</dbReference>
<gene>
    <name evidence="2" type="ORF">OKIOD_LOCUS5712</name>
</gene>
<dbReference type="Proteomes" id="UP001158576">
    <property type="component" value="Chromosome XSR"/>
</dbReference>